<dbReference type="EMBL" id="MU167283">
    <property type="protein sequence ID" value="KAG0145053.1"/>
    <property type="molecule type" value="Genomic_DNA"/>
</dbReference>
<sequence>MGVPALFRWLSKKYPKIVEQVREDLPNKGTGAGGLDGSTLDMSKRNPNGVEFGTSKVSFFTLFISFTH</sequence>
<dbReference type="Proteomes" id="UP000886653">
    <property type="component" value="Unassembled WGS sequence"/>
</dbReference>
<reference evidence="2" key="1">
    <citation type="submission" date="2013-11" db="EMBL/GenBank/DDBJ databases">
        <title>Genome sequence of the fusiform rust pathogen reveals effectors for host alternation and coevolution with pine.</title>
        <authorList>
            <consortium name="DOE Joint Genome Institute"/>
            <person name="Smith K."/>
            <person name="Pendleton A."/>
            <person name="Kubisiak T."/>
            <person name="Anderson C."/>
            <person name="Salamov A."/>
            <person name="Aerts A."/>
            <person name="Riley R."/>
            <person name="Clum A."/>
            <person name="Lindquist E."/>
            <person name="Ence D."/>
            <person name="Campbell M."/>
            <person name="Kronenberg Z."/>
            <person name="Feau N."/>
            <person name="Dhillon B."/>
            <person name="Hamelin R."/>
            <person name="Burleigh J."/>
            <person name="Smith J."/>
            <person name="Yandell M."/>
            <person name="Nelson C."/>
            <person name="Grigoriev I."/>
            <person name="Davis J."/>
        </authorList>
    </citation>
    <scope>NUCLEOTIDE SEQUENCE</scope>
    <source>
        <strain evidence="2">G11</strain>
    </source>
</reference>
<proteinExistence type="predicted"/>
<dbReference type="AlphaFoldDB" id="A0A9P6NJA3"/>
<protein>
    <recommendedName>
        <fullName evidence="1">Xrn1 N-terminal domain-containing protein</fullName>
    </recommendedName>
</protein>
<gene>
    <name evidence="2" type="ORF">CROQUDRAFT_588749</name>
</gene>
<dbReference type="Gene3D" id="3.40.50.12390">
    <property type="match status" value="1"/>
</dbReference>
<dbReference type="Pfam" id="PF03159">
    <property type="entry name" value="XRN_N"/>
    <property type="match status" value="1"/>
</dbReference>
<dbReference type="InterPro" id="IPR004859">
    <property type="entry name" value="Xrn1_N"/>
</dbReference>
<evidence type="ECO:0000313" key="2">
    <source>
        <dbReference type="EMBL" id="KAG0145053.1"/>
    </source>
</evidence>
<dbReference type="GO" id="GO:0004527">
    <property type="term" value="F:exonuclease activity"/>
    <property type="evidence" value="ECO:0007669"/>
    <property type="project" value="InterPro"/>
</dbReference>
<organism evidence="2 3">
    <name type="scientific">Cronartium quercuum f. sp. fusiforme G11</name>
    <dbReference type="NCBI Taxonomy" id="708437"/>
    <lineage>
        <taxon>Eukaryota</taxon>
        <taxon>Fungi</taxon>
        <taxon>Dikarya</taxon>
        <taxon>Basidiomycota</taxon>
        <taxon>Pucciniomycotina</taxon>
        <taxon>Pucciniomycetes</taxon>
        <taxon>Pucciniales</taxon>
        <taxon>Coleosporiaceae</taxon>
        <taxon>Cronartium</taxon>
    </lineage>
</organism>
<dbReference type="GO" id="GO:0003676">
    <property type="term" value="F:nucleic acid binding"/>
    <property type="evidence" value="ECO:0007669"/>
    <property type="project" value="InterPro"/>
</dbReference>
<accession>A0A9P6NJA3</accession>
<dbReference type="OrthoDB" id="372487at2759"/>
<evidence type="ECO:0000259" key="1">
    <source>
        <dbReference type="Pfam" id="PF03159"/>
    </source>
</evidence>
<feature type="domain" description="Xrn1 N-terminal" evidence="1">
    <location>
        <begin position="1"/>
        <end position="26"/>
    </location>
</feature>
<keyword evidence="3" id="KW-1185">Reference proteome</keyword>
<evidence type="ECO:0000313" key="3">
    <source>
        <dbReference type="Proteomes" id="UP000886653"/>
    </source>
</evidence>
<comment type="caution">
    <text evidence="2">The sequence shown here is derived from an EMBL/GenBank/DDBJ whole genome shotgun (WGS) entry which is preliminary data.</text>
</comment>
<name>A0A9P6NJA3_9BASI</name>